<feature type="region of interest" description="Disordered" evidence="1">
    <location>
        <begin position="1"/>
        <end position="164"/>
    </location>
</feature>
<reference evidence="2" key="1">
    <citation type="journal article" date="2023" name="Mol. Phylogenet. Evol.">
        <title>Genome-scale phylogeny and comparative genomics of the fungal order Sordariales.</title>
        <authorList>
            <person name="Hensen N."/>
            <person name="Bonometti L."/>
            <person name="Westerberg I."/>
            <person name="Brannstrom I.O."/>
            <person name="Guillou S."/>
            <person name="Cros-Aarteil S."/>
            <person name="Calhoun S."/>
            <person name="Haridas S."/>
            <person name="Kuo A."/>
            <person name="Mondo S."/>
            <person name="Pangilinan J."/>
            <person name="Riley R."/>
            <person name="LaButti K."/>
            <person name="Andreopoulos B."/>
            <person name="Lipzen A."/>
            <person name="Chen C."/>
            <person name="Yan M."/>
            <person name="Daum C."/>
            <person name="Ng V."/>
            <person name="Clum A."/>
            <person name="Steindorff A."/>
            <person name="Ohm R.A."/>
            <person name="Martin F."/>
            <person name="Silar P."/>
            <person name="Natvig D.O."/>
            <person name="Lalanne C."/>
            <person name="Gautier V."/>
            <person name="Ament-Velasquez S.L."/>
            <person name="Kruys A."/>
            <person name="Hutchinson M.I."/>
            <person name="Powell A.J."/>
            <person name="Barry K."/>
            <person name="Miller A.N."/>
            <person name="Grigoriev I.V."/>
            <person name="Debuchy R."/>
            <person name="Gladieux P."/>
            <person name="Hiltunen Thoren M."/>
            <person name="Johannesson H."/>
        </authorList>
    </citation>
    <scope>NUCLEOTIDE SEQUENCE</scope>
    <source>
        <strain evidence="2">CBS 315.58</strain>
    </source>
</reference>
<comment type="caution">
    <text evidence="2">The sequence shown here is derived from an EMBL/GenBank/DDBJ whole genome shotgun (WGS) entry which is preliminary data.</text>
</comment>
<feature type="compositionally biased region" description="Polar residues" evidence="1">
    <location>
        <begin position="396"/>
        <end position="423"/>
    </location>
</feature>
<feature type="region of interest" description="Disordered" evidence="1">
    <location>
        <begin position="343"/>
        <end position="455"/>
    </location>
</feature>
<feature type="non-terminal residue" evidence="2">
    <location>
        <position position="455"/>
    </location>
</feature>
<dbReference type="Proteomes" id="UP001303160">
    <property type="component" value="Unassembled WGS sequence"/>
</dbReference>
<proteinExistence type="predicted"/>
<dbReference type="AlphaFoldDB" id="A0AAN7AZP5"/>
<name>A0AAN7AZP5_9PEZI</name>
<keyword evidence="3" id="KW-1185">Reference proteome</keyword>
<feature type="compositionally biased region" description="Acidic residues" evidence="1">
    <location>
        <begin position="102"/>
        <end position="118"/>
    </location>
</feature>
<dbReference type="EMBL" id="MU863879">
    <property type="protein sequence ID" value="KAK4204909.1"/>
    <property type="molecule type" value="Genomic_DNA"/>
</dbReference>
<feature type="compositionally biased region" description="Acidic residues" evidence="1">
    <location>
        <begin position="150"/>
        <end position="161"/>
    </location>
</feature>
<reference evidence="2" key="2">
    <citation type="submission" date="2023-05" db="EMBL/GenBank/DDBJ databases">
        <authorList>
            <consortium name="Lawrence Berkeley National Laboratory"/>
            <person name="Steindorff A."/>
            <person name="Hensen N."/>
            <person name="Bonometti L."/>
            <person name="Westerberg I."/>
            <person name="Brannstrom I.O."/>
            <person name="Guillou S."/>
            <person name="Cros-Aarteil S."/>
            <person name="Calhoun S."/>
            <person name="Haridas S."/>
            <person name="Kuo A."/>
            <person name="Mondo S."/>
            <person name="Pangilinan J."/>
            <person name="Riley R."/>
            <person name="Labutti K."/>
            <person name="Andreopoulos B."/>
            <person name="Lipzen A."/>
            <person name="Chen C."/>
            <person name="Yanf M."/>
            <person name="Daum C."/>
            <person name="Ng V."/>
            <person name="Clum A."/>
            <person name="Ohm R."/>
            <person name="Martin F."/>
            <person name="Silar P."/>
            <person name="Natvig D."/>
            <person name="Lalanne C."/>
            <person name="Gautier V."/>
            <person name="Ament-Velasquez S.L."/>
            <person name="Kruys A."/>
            <person name="Hutchinson M.I."/>
            <person name="Powell A.J."/>
            <person name="Barry K."/>
            <person name="Miller A.N."/>
            <person name="Grigoriev I.V."/>
            <person name="Debuchy R."/>
            <person name="Gladieux P."/>
            <person name="Thoren M.H."/>
            <person name="Johannesson H."/>
        </authorList>
    </citation>
    <scope>NUCLEOTIDE SEQUENCE</scope>
    <source>
        <strain evidence="2">CBS 315.58</strain>
    </source>
</reference>
<evidence type="ECO:0000313" key="3">
    <source>
        <dbReference type="Proteomes" id="UP001303160"/>
    </source>
</evidence>
<accession>A0AAN7AZP5</accession>
<evidence type="ECO:0000313" key="2">
    <source>
        <dbReference type="EMBL" id="KAK4204909.1"/>
    </source>
</evidence>
<protein>
    <submittedName>
        <fullName evidence="2">Uncharacterized protein</fullName>
    </submittedName>
</protein>
<feature type="compositionally biased region" description="Low complexity" evidence="1">
    <location>
        <begin position="34"/>
        <end position="44"/>
    </location>
</feature>
<gene>
    <name evidence="2" type="ORF">QBC40DRAFT_327418</name>
</gene>
<evidence type="ECO:0000256" key="1">
    <source>
        <dbReference type="SAM" id="MobiDB-lite"/>
    </source>
</evidence>
<sequence>MAAEEGTETRGILTTAPQQRAPTLRTYSRKKSSNKLPSLKPSQKQYPVRPLQQVQLNLRVTKRAGGVSKPTESPPSSRIEVAIPENPSFDPHDYDDAYIGGDEGEDFGGNGEEGEESESDKSLPDISIKKKKGHTVFIPPRAGRDVYNIPDDEPEDSEVPQENDTQFAVIPDSGRRINNHTQVVIPAKAPHFTQRMTRGRPPSNGPRRPHLIFNKLPTRNRFKKLPKKADNQRQTSALRSNPGDGFSDNELKRSGLVLPIRSGKQTTSDAHVGELDISRAPPLPKHRGDKRRTNLGDNSFDIRPRKKTKHTQEQAISILHLPRPHSTSSTPPRTIPTQIVIPALRQNHQPRSRVIIHPPTSEEDDSENDSAYTPDNDDVVIPKSNDLAAVAPATESGDQQENSSGCETYISETSTGGQRSSSVPVEKNQVENADPGVQVTQGLATRGKLKRCATQ</sequence>
<feature type="region of interest" description="Disordered" evidence="1">
    <location>
        <begin position="194"/>
        <end position="313"/>
    </location>
</feature>
<organism evidence="2 3">
    <name type="scientific">Triangularia verruculosa</name>
    <dbReference type="NCBI Taxonomy" id="2587418"/>
    <lineage>
        <taxon>Eukaryota</taxon>
        <taxon>Fungi</taxon>
        <taxon>Dikarya</taxon>
        <taxon>Ascomycota</taxon>
        <taxon>Pezizomycotina</taxon>
        <taxon>Sordariomycetes</taxon>
        <taxon>Sordariomycetidae</taxon>
        <taxon>Sordariales</taxon>
        <taxon>Podosporaceae</taxon>
        <taxon>Triangularia</taxon>
    </lineage>
</organism>